<dbReference type="InterPro" id="IPR050320">
    <property type="entry name" value="N5-glutamine_MTase"/>
</dbReference>
<dbReference type="GO" id="GO:0003676">
    <property type="term" value="F:nucleic acid binding"/>
    <property type="evidence" value="ECO:0007669"/>
    <property type="project" value="InterPro"/>
</dbReference>
<dbReference type="Proteomes" id="UP000752171">
    <property type="component" value="Unassembled WGS sequence"/>
</dbReference>
<keyword evidence="4" id="KW-0949">S-adenosyl-L-methionine</keyword>
<feature type="domain" description="Release factor glutamine methyltransferase N-terminal" evidence="7">
    <location>
        <begin position="68"/>
        <end position="139"/>
    </location>
</feature>
<dbReference type="InterPro" id="IPR002052">
    <property type="entry name" value="DNA_methylase_N6_adenine_CS"/>
</dbReference>
<evidence type="ECO:0000256" key="2">
    <source>
        <dbReference type="ARBA" id="ARBA00022603"/>
    </source>
</evidence>
<keyword evidence="3" id="KW-0808">Transferase</keyword>
<evidence type="ECO:0000313" key="9">
    <source>
        <dbReference type="Proteomes" id="UP000752171"/>
    </source>
</evidence>
<dbReference type="GO" id="GO:0032259">
    <property type="term" value="P:methylation"/>
    <property type="evidence" value="ECO:0007669"/>
    <property type="project" value="UniProtKB-KW"/>
</dbReference>
<dbReference type="InterPro" id="IPR019874">
    <property type="entry name" value="RF_methyltr_PrmC"/>
</dbReference>
<evidence type="ECO:0000256" key="5">
    <source>
        <dbReference type="ARBA" id="ARBA00048391"/>
    </source>
</evidence>
<dbReference type="InterPro" id="IPR029063">
    <property type="entry name" value="SAM-dependent_MTases_sf"/>
</dbReference>
<dbReference type="InterPro" id="IPR040758">
    <property type="entry name" value="PrmC_N"/>
</dbReference>
<dbReference type="InterPro" id="IPR004556">
    <property type="entry name" value="HemK-like"/>
</dbReference>
<reference evidence="8 9" key="1">
    <citation type="submission" date="2021-07" db="EMBL/GenBank/DDBJ databases">
        <authorList>
            <person name="Imarazene B."/>
            <person name="Zahm M."/>
            <person name="Klopp C."/>
            <person name="Cabau C."/>
            <person name="Beille S."/>
            <person name="Jouanno E."/>
            <person name="Castinel A."/>
            <person name="Lluch J."/>
            <person name="Gil L."/>
            <person name="Kuchtly C."/>
            <person name="Lopez Roques C."/>
            <person name="Donnadieu C."/>
            <person name="Parrinello H."/>
            <person name="Journot L."/>
            <person name="Du K."/>
            <person name="Schartl M."/>
            <person name="Retaux S."/>
            <person name="Guiguen Y."/>
        </authorList>
    </citation>
    <scope>NUCLEOTIDE SEQUENCE [LARGE SCALE GENOMIC DNA]</scope>
    <source>
        <strain evidence="8">Pach_M1</strain>
        <tissue evidence="8">Testis</tissue>
    </source>
</reference>
<evidence type="ECO:0000256" key="1">
    <source>
        <dbReference type="ARBA" id="ARBA00012771"/>
    </source>
</evidence>
<accession>A0A8T2M1M1</accession>
<name>A0A8T2M1M1_ASTMX</name>
<protein>
    <recommendedName>
        <fullName evidence="1">peptide chain release factor N(5)-glutamine methyltransferase</fullName>
        <ecNumber evidence="1">2.1.1.297</ecNumber>
    </recommendedName>
</protein>
<dbReference type="Pfam" id="PF05175">
    <property type="entry name" value="MTS"/>
    <property type="match status" value="1"/>
</dbReference>
<evidence type="ECO:0000256" key="3">
    <source>
        <dbReference type="ARBA" id="ARBA00022679"/>
    </source>
</evidence>
<evidence type="ECO:0000259" key="7">
    <source>
        <dbReference type="Pfam" id="PF17827"/>
    </source>
</evidence>
<dbReference type="GO" id="GO:0102559">
    <property type="term" value="F:peptide chain release factor N(5)-glutamine methyltransferase activity"/>
    <property type="evidence" value="ECO:0007669"/>
    <property type="project" value="UniProtKB-EC"/>
</dbReference>
<comment type="caution">
    <text evidence="8">The sequence shown here is derived from an EMBL/GenBank/DDBJ whole genome shotgun (WGS) entry which is preliminary data.</text>
</comment>
<sequence length="360" mass="40825">MVESDHCAKSSPSSTSQRFSMRLSCNCYVIITTSLKCLFFFQALVRVPCRAVGGAVGPPIDGSVTVEQAVSLWAQHFQQQDISEPLLSSSYIIAHILGQKTLECIERSRLGDRLTEQQREMVWELCSKRLTRMPVQYVIEEWDFRDLTLKMKPPVFIPRPETEELVSLVLEDLQEQQKDKTRPALRCLEVGCGTGAISLSLLHSLPQLKAIALDKSQEAVCLTKENASRLGLDDRLNVHHLDVMTDEYLIVRDCGAVDVLVSNPPYLFTQDMESLQEEIVRFEDHAALDGGSDGMSVICQILALAPKLLTEEGRVYLEVDPRHPPMIKRLTEQRMIGLQYLETHCDLTNRPRFCVLQRRR</sequence>
<dbReference type="PROSITE" id="PS00092">
    <property type="entry name" value="N6_MTASE"/>
    <property type="match status" value="1"/>
</dbReference>
<dbReference type="Gene3D" id="1.10.8.10">
    <property type="entry name" value="DNA helicase RuvA subunit, C-terminal domain"/>
    <property type="match status" value="1"/>
</dbReference>
<keyword evidence="2 8" id="KW-0489">Methyltransferase</keyword>
<gene>
    <name evidence="8" type="primary">HEMK1</name>
    <name evidence="8" type="ORF">AMEX_G7101</name>
</gene>
<organism evidence="8 9">
    <name type="scientific">Astyanax mexicanus</name>
    <name type="common">Blind cave fish</name>
    <name type="synonym">Astyanax fasciatus mexicanus</name>
    <dbReference type="NCBI Taxonomy" id="7994"/>
    <lineage>
        <taxon>Eukaryota</taxon>
        <taxon>Metazoa</taxon>
        <taxon>Chordata</taxon>
        <taxon>Craniata</taxon>
        <taxon>Vertebrata</taxon>
        <taxon>Euteleostomi</taxon>
        <taxon>Actinopterygii</taxon>
        <taxon>Neopterygii</taxon>
        <taxon>Teleostei</taxon>
        <taxon>Ostariophysi</taxon>
        <taxon>Characiformes</taxon>
        <taxon>Characoidei</taxon>
        <taxon>Acestrorhamphidae</taxon>
        <taxon>Acestrorhamphinae</taxon>
        <taxon>Astyanax</taxon>
    </lineage>
</organism>
<dbReference type="InterPro" id="IPR007848">
    <property type="entry name" value="Small_mtfrase_dom"/>
</dbReference>
<comment type="catalytic activity">
    <reaction evidence="5">
        <text>L-glutaminyl-[peptide chain release factor] + S-adenosyl-L-methionine = N(5)-methyl-L-glutaminyl-[peptide chain release factor] + S-adenosyl-L-homocysteine + H(+)</text>
        <dbReference type="Rhea" id="RHEA:42896"/>
        <dbReference type="Rhea" id="RHEA-COMP:10271"/>
        <dbReference type="Rhea" id="RHEA-COMP:10272"/>
        <dbReference type="ChEBI" id="CHEBI:15378"/>
        <dbReference type="ChEBI" id="CHEBI:30011"/>
        <dbReference type="ChEBI" id="CHEBI:57856"/>
        <dbReference type="ChEBI" id="CHEBI:59789"/>
        <dbReference type="ChEBI" id="CHEBI:61891"/>
        <dbReference type="EC" id="2.1.1.297"/>
    </reaction>
</comment>
<proteinExistence type="predicted"/>
<evidence type="ECO:0000259" key="6">
    <source>
        <dbReference type="Pfam" id="PF05175"/>
    </source>
</evidence>
<dbReference type="NCBIfam" id="TIGR03534">
    <property type="entry name" value="RF_mod_PrmC"/>
    <property type="match status" value="1"/>
</dbReference>
<dbReference type="Pfam" id="PF17827">
    <property type="entry name" value="PrmC_N"/>
    <property type="match status" value="1"/>
</dbReference>
<dbReference type="AlphaFoldDB" id="A0A8T2M1M1"/>
<dbReference type="Gene3D" id="3.40.50.150">
    <property type="entry name" value="Vaccinia Virus protein VP39"/>
    <property type="match status" value="1"/>
</dbReference>
<dbReference type="SUPFAM" id="SSF53335">
    <property type="entry name" value="S-adenosyl-L-methionine-dependent methyltransferases"/>
    <property type="match status" value="1"/>
</dbReference>
<dbReference type="GO" id="GO:0005739">
    <property type="term" value="C:mitochondrion"/>
    <property type="evidence" value="ECO:0007669"/>
    <property type="project" value="TreeGrafter"/>
</dbReference>
<dbReference type="OrthoDB" id="269872at2759"/>
<dbReference type="PANTHER" id="PTHR18895">
    <property type="entry name" value="HEMK METHYLTRANSFERASE"/>
    <property type="match status" value="1"/>
</dbReference>
<dbReference type="EMBL" id="JAICCE010000005">
    <property type="protein sequence ID" value="KAG9277114.1"/>
    <property type="molecule type" value="Genomic_DNA"/>
</dbReference>
<dbReference type="NCBIfam" id="TIGR00536">
    <property type="entry name" value="hemK_fam"/>
    <property type="match status" value="1"/>
</dbReference>
<evidence type="ECO:0000313" key="8">
    <source>
        <dbReference type="EMBL" id="KAG9277114.1"/>
    </source>
</evidence>
<evidence type="ECO:0000256" key="4">
    <source>
        <dbReference type="ARBA" id="ARBA00022691"/>
    </source>
</evidence>
<feature type="domain" description="Methyltransferase small" evidence="6">
    <location>
        <begin position="169"/>
        <end position="280"/>
    </location>
</feature>
<dbReference type="PANTHER" id="PTHR18895:SF74">
    <property type="entry name" value="MTRF1L RELEASE FACTOR GLUTAMINE METHYLTRANSFERASE"/>
    <property type="match status" value="1"/>
</dbReference>
<dbReference type="CDD" id="cd02440">
    <property type="entry name" value="AdoMet_MTases"/>
    <property type="match status" value="1"/>
</dbReference>
<dbReference type="EC" id="2.1.1.297" evidence="1"/>